<evidence type="ECO:0000256" key="5">
    <source>
        <dbReference type="ARBA" id="ARBA00022827"/>
    </source>
</evidence>
<dbReference type="Proteomes" id="UP000624279">
    <property type="component" value="Unassembled WGS sequence"/>
</dbReference>
<dbReference type="InterPro" id="IPR010971">
    <property type="entry name" value="UbiH/COQ6"/>
</dbReference>
<organism evidence="9 10">
    <name type="scientific">Undibacterium flavidum</name>
    <dbReference type="NCBI Taxonomy" id="2762297"/>
    <lineage>
        <taxon>Bacteria</taxon>
        <taxon>Pseudomonadati</taxon>
        <taxon>Pseudomonadota</taxon>
        <taxon>Betaproteobacteria</taxon>
        <taxon>Burkholderiales</taxon>
        <taxon>Oxalobacteraceae</taxon>
        <taxon>Undibacterium</taxon>
    </lineage>
</organism>
<dbReference type="InterPro" id="IPR036188">
    <property type="entry name" value="FAD/NAD-bd_sf"/>
</dbReference>
<dbReference type="PANTHER" id="PTHR43876">
    <property type="entry name" value="UBIQUINONE BIOSYNTHESIS MONOOXYGENASE COQ6, MITOCHONDRIAL"/>
    <property type="match status" value="1"/>
</dbReference>
<evidence type="ECO:0000256" key="3">
    <source>
        <dbReference type="ARBA" id="ARBA00005349"/>
    </source>
</evidence>
<evidence type="ECO:0000256" key="4">
    <source>
        <dbReference type="ARBA" id="ARBA00022630"/>
    </source>
</evidence>
<dbReference type="SUPFAM" id="SSF51905">
    <property type="entry name" value="FAD/NAD(P)-binding domain"/>
    <property type="match status" value="1"/>
</dbReference>
<evidence type="ECO:0000313" key="10">
    <source>
        <dbReference type="Proteomes" id="UP000624279"/>
    </source>
</evidence>
<protein>
    <submittedName>
        <fullName evidence="9">FAD-dependent monooxygenase</fullName>
    </submittedName>
</protein>
<dbReference type="InterPro" id="IPR051205">
    <property type="entry name" value="UbiH/COQ6_monooxygenase"/>
</dbReference>
<keyword evidence="10" id="KW-1185">Reference proteome</keyword>
<dbReference type="PRINTS" id="PR00420">
    <property type="entry name" value="RNGMNOXGNASE"/>
</dbReference>
<reference evidence="9 10" key="1">
    <citation type="submission" date="2020-08" db="EMBL/GenBank/DDBJ databases">
        <title>Novel species isolated from subtropical streams in China.</title>
        <authorList>
            <person name="Lu H."/>
        </authorList>
    </citation>
    <scope>NUCLEOTIDE SEQUENCE [LARGE SCALE GENOMIC DNA]</scope>
    <source>
        <strain evidence="9 10">LX15W</strain>
    </source>
</reference>
<accession>A0ABR6Y9J1</accession>
<keyword evidence="6" id="KW-0560">Oxidoreductase</keyword>
<dbReference type="RefSeq" id="WP_186941336.1">
    <property type="nucleotide sequence ID" value="NZ_JACOGA010000005.1"/>
</dbReference>
<dbReference type="Gene3D" id="3.50.50.60">
    <property type="entry name" value="FAD/NAD(P)-binding domain"/>
    <property type="match status" value="2"/>
</dbReference>
<feature type="domain" description="FAD-binding" evidence="8">
    <location>
        <begin position="161"/>
        <end position="350"/>
    </location>
</feature>
<evidence type="ECO:0000256" key="6">
    <source>
        <dbReference type="ARBA" id="ARBA00023002"/>
    </source>
</evidence>
<dbReference type="NCBIfam" id="TIGR01988">
    <property type="entry name" value="Ubi-OHases"/>
    <property type="match status" value="1"/>
</dbReference>
<evidence type="ECO:0000259" key="8">
    <source>
        <dbReference type="Pfam" id="PF01494"/>
    </source>
</evidence>
<comment type="pathway">
    <text evidence="2">Cofactor biosynthesis; ubiquinone biosynthesis.</text>
</comment>
<dbReference type="InterPro" id="IPR002938">
    <property type="entry name" value="FAD-bd"/>
</dbReference>
<comment type="caution">
    <text evidence="9">The sequence shown here is derived from an EMBL/GenBank/DDBJ whole genome shotgun (WGS) entry which is preliminary data.</text>
</comment>
<dbReference type="PANTHER" id="PTHR43876:SF7">
    <property type="entry name" value="UBIQUINONE BIOSYNTHESIS MONOOXYGENASE COQ6, MITOCHONDRIAL"/>
    <property type="match status" value="1"/>
</dbReference>
<evidence type="ECO:0000256" key="7">
    <source>
        <dbReference type="ARBA" id="ARBA00023033"/>
    </source>
</evidence>
<evidence type="ECO:0000313" key="9">
    <source>
        <dbReference type="EMBL" id="MBC3873303.1"/>
    </source>
</evidence>
<comment type="similarity">
    <text evidence="3">Belongs to the UbiH/COQ6 family.</text>
</comment>
<proteinExistence type="inferred from homology"/>
<dbReference type="GO" id="GO:0004497">
    <property type="term" value="F:monooxygenase activity"/>
    <property type="evidence" value="ECO:0007669"/>
    <property type="project" value="UniProtKB-KW"/>
</dbReference>
<keyword evidence="4" id="KW-0285">Flavoprotein</keyword>
<dbReference type="Pfam" id="PF01494">
    <property type="entry name" value="FAD_binding_3"/>
    <property type="match status" value="1"/>
</dbReference>
<dbReference type="EMBL" id="JACOGA010000005">
    <property type="protein sequence ID" value="MBC3873303.1"/>
    <property type="molecule type" value="Genomic_DNA"/>
</dbReference>
<comment type="cofactor">
    <cofactor evidence="1">
        <name>FAD</name>
        <dbReference type="ChEBI" id="CHEBI:57692"/>
    </cofactor>
</comment>
<evidence type="ECO:0000256" key="1">
    <source>
        <dbReference type="ARBA" id="ARBA00001974"/>
    </source>
</evidence>
<keyword evidence="5" id="KW-0274">FAD</keyword>
<evidence type="ECO:0000256" key="2">
    <source>
        <dbReference type="ARBA" id="ARBA00004749"/>
    </source>
</evidence>
<gene>
    <name evidence="9" type="ORF">H8K55_06870</name>
</gene>
<name>A0ABR6Y9J1_9BURK</name>
<sequence length="401" mass="43240">MSHQVILSDICVVGDGAVGKAAALGLAQADLSVTLLRAAATPRNAARALPNEWDVRVFALNHVAHDLLDSLKVWGALDAARIAPVTAMQVHDAAEAVDGKLDFDAYGAYINELAWIVEDSNLNHALDAALDFAPNIQYVTGQAEKLITDLNCACINLVDGRQIQAQLILGADGAQSWVRGQADIGLDYRSYGQRGVVTNFACEKPHHGIARQWFVEEQGIIALLPLPGNQVSLVWSAPDALAAELMHGSLEELTQRLAPFAASALGQLRPLQPEAIKAFPLRLIRPHSMVAERIALIGDAAHAVHPLAGHGMNLGFGDVQALLKILNEREAHRDCGDARLLSRYRRARSEEVALMQITTDGLARLFGSPFPAVRLARNVGMNLLNSLPVLKRKLISHAMGK</sequence>
<keyword evidence="7 9" id="KW-0503">Monooxygenase</keyword>